<keyword evidence="2" id="KW-0732">Signal</keyword>
<dbReference type="InterPro" id="IPR002035">
    <property type="entry name" value="VWF_A"/>
</dbReference>
<feature type="region of interest" description="Disordered" evidence="1">
    <location>
        <begin position="30"/>
        <end position="81"/>
    </location>
</feature>
<sequence length="377" mass="38484">MSHLAKNHRQVFVALTLAWIGAAWGGCAKSSGENPGGTSSTDPAASSAGSGGAGGAGGAGGNDVDFDGGMGGNEEDSGACVTTSAEAHRVPLDIIFLIDRSGSMSGPKWNGTKAALTTFFNDPASGGIGAGMVYFPSQKADMCDPINYAGLDVPIGVLPGNSFALTNSIPYDALGWGTPMWAGLKGTLMAATAYQESHPTHKVIAVLATDGNPSVECPPTAVDEVAVLAKSAYDYNGVRTFVIGVAGSTIANLDKIAAAGGTTAAYDITKDIGEFTAKIAEIRQVALGCDFELPPPPNGLELDPNEVNFTYMPKGVGSPKILPRADDLADCNNLPGWYYDSNAGPTKIILCPASCAPVQADDSAKVSVLFGCKSVIN</sequence>
<dbReference type="PROSITE" id="PS51257">
    <property type="entry name" value="PROKAR_LIPOPROTEIN"/>
    <property type="match status" value="1"/>
</dbReference>
<evidence type="ECO:0000313" key="4">
    <source>
        <dbReference type="EMBL" id="UZH23234.1"/>
    </source>
</evidence>
<dbReference type="SUPFAM" id="SSF53300">
    <property type="entry name" value="vWA-like"/>
    <property type="match status" value="1"/>
</dbReference>
<accession>A0A9E8D9H0</accession>
<name>A0A9E8D9H0_9BACT</name>
<dbReference type="InterPro" id="IPR036465">
    <property type="entry name" value="vWFA_dom_sf"/>
</dbReference>
<evidence type="ECO:0000259" key="3">
    <source>
        <dbReference type="PROSITE" id="PS50234"/>
    </source>
</evidence>
<feature type="signal peptide" evidence="2">
    <location>
        <begin position="1"/>
        <end position="25"/>
    </location>
</feature>
<feature type="chain" id="PRO_5038343861" description="VWFA domain-containing protein" evidence="2">
    <location>
        <begin position="26"/>
        <end position="377"/>
    </location>
</feature>
<feature type="compositionally biased region" description="Polar residues" evidence="1">
    <location>
        <begin position="31"/>
        <end position="43"/>
    </location>
</feature>
<dbReference type="SMART" id="SM00327">
    <property type="entry name" value="VWA"/>
    <property type="match status" value="1"/>
</dbReference>
<reference evidence="4" key="1">
    <citation type="journal article" date="2022" name="Microorganisms">
        <title>Discovery, Biosynthesis and Biological Activity of a Succinylated Myxochelin from the Myxobacterial Strain MSr12020.</title>
        <authorList>
            <person name="Okoth D.A."/>
            <person name="Hug J.J."/>
            <person name="Garcia R."/>
            <person name="Muller R."/>
        </authorList>
    </citation>
    <scope>NUCLEOTIDE SEQUENCE</scope>
    <source>
        <strain evidence="4">MSr12020</strain>
    </source>
</reference>
<feature type="compositionally biased region" description="Gly residues" evidence="1">
    <location>
        <begin position="49"/>
        <end position="61"/>
    </location>
</feature>
<proteinExistence type="predicted"/>
<feature type="domain" description="VWFA" evidence="3">
    <location>
        <begin position="93"/>
        <end position="279"/>
    </location>
</feature>
<reference evidence="4" key="2">
    <citation type="submission" date="2022-09" db="EMBL/GenBank/DDBJ databases">
        <authorList>
            <person name="Okoth D.A."/>
            <person name="Hug J.J."/>
            <person name="Garcia R."/>
            <person name="Mueller R."/>
        </authorList>
    </citation>
    <scope>NUCLEOTIDE SEQUENCE</scope>
    <source>
        <strain evidence="4">MSr12020</strain>
    </source>
</reference>
<evidence type="ECO:0000256" key="1">
    <source>
        <dbReference type="SAM" id="MobiDB-lite"/>
    </source>
</evidence>
<evidence type="ECO:0000256" key="2">
    <source>
        <dbReference type="SAM" id="SignalP"/>
    </source>
</evidence>
<dbReference type="AlphaFoldDB" id="A0A9E8D9H0"/>
<dbReference type="CDD" id="cd00198">
    <property type="entry name" value="vWFA"/>
    <property type="match status" value="1"/>
</dbReference>
<organism evidence="4">
    <name type="scientific">myxobacterium MSr12020</name>
    <dbReference type="NCBI Taxonomy" id="2993535"/>
    <lineage>
        <taxon>Bacteria</taxon>
        <taxon>Pseudomonadati</taxon>
        <taxon>Myxococcota</taxon>
        <taxon>Myxococcia</taxon>
        <taxon>Myxococcales</taxon>
    </lineage>
</organism>
<dbReference type="EMBL" id="OP359050">
    <property type="protein sequence ID" value="UZH23234.1"/>
    <property type="molecule type" value="Genomic_DNA"/>
</dbReference>
<dbReference type="Gene3D" id="3.40.50.410">
    <property type="entry name" value="von Willebrand factor, type A domain"/>
    <property type="match status" value="1"/>
</dbReference>
<dbReference type="PROSITE" id="PS50234">
    <property type="entry name" value="VWFA"/>
    <property type="match status" value="1"/>
</dbReference>
<protein>
    <recommendedName>
        <fullName evidence="3">VWFA domain-containing protein</fullName>
    </recommendedName>
</protein>